<keyword evidence="1 2" id="KW-0418">Kinase</keyword>
<dbReference type="HAMAP" id="MF_01270">
    <property type="entry name" value="AnhMurNAc_kinase"/>
    <property type="match status" value="1"/>
</dbReference>
<feature type="binding site" evidence="1">
    <location>
        <begin position="17"/>
        <end position="24"/>
    </location>
    <ligand>
        <name>ATP</name>
        <dbReference type="ChEBI" id="CHEBI:30616"/>
    </ligand>
</feature>
<dbReference type="RefSeq" id="WP_263545373.1">
    <property type="nucleotide sequence ID" value="NZ_JAOVZO020000017.1"/>
</dbReference>
<gene>
    <name evidence="1" type="primary">anmK</name>
    <name evidence="2" type="ORF">OD750_011460</name>
</gene>
<name>A0A9X3YK98_9GAMM</name>
<dbReference type="NCBIfam" id="NF007139">
    <property type="entry name" value="PRK09585.1-3"/>
    <property type="match status" value="1"/>
</dbReference>
<dbReference type="GO" id="GO:0016301">
    <property type="term" value="F:kinase activity"/>
    <property type="evidence" value="ECO:0007669"/>
    <property type="project" value="UniProtKB-KW"/>
</dbReference>
<comment type="catalytic activity">
    <reaction evidence="1">
        <text>1,6-anhydro-N-acetyl-beta-muramate + ATP + H2O = N-acetyl-D-muramate 6-phosphate + ADP + H(+)</text>
        <dbReference type="Rhea" id="RHEA:24952"/>
        <dbReference type="ChEBI" id="CHEBI:15377"/>
        <dbReference type="ChEBI" id="CHEBI:15378"/>
        <dbReference type="ChEBI" id="CHEBI:30616"/>
        <dbReference type="ChEBI" id="CHEBI:58690"/>
        <dbReference type="ChEBI" id="CHEBI:58722"/>
        <dbReference type="ChEBI" id="CHEBI:456216"/>
        <dbReference type="EC" id="2.7.1.170"/>
    </reaction>
</comment>
<dbReference type="Pfam" id="PF03702">
    <property type="entry name" value="AnmK"/>
    <property type="match status" value="1"/>
</dbReference>
<dbReference type="InterPro" id="IPR043129">
    <property type="entry name" value="ATPase_NBD"/>
</dbReference>
<dbReference type="GO" id="GO:0006040">
    <property type="term" value="P:amino sugar metabolic process"/>
    <property type="evidence" value="ECO:0007669"/>
    <property type="project" value="InterPro"/>
</dbReference>
<dbReference type="EC" id="2.7.1.170" evidence="1"/>
<dbReference type="GO" id="GO:0009254">
    <property type="term" value="P:peptidoglycan turnover"/>
    <property type="evidence" value="ECO:0007669"/>
    <property type="project" value="UniProtKB-UniRule"/>
</dbReference>
<proteinExistence type="inferred from homology"/>
<dbReference type="GO" id="GO:0016773">
    <property type="term" value="F:phosphotransferase activity, alcohol group as acceptor"/>
    <property type="evidence" value="ECO:0007669"/>
    <property type="project" value="UniProtKB-UniRule"/>
</dbReference>
<dbReference type="SUPFAM" id="SSF53067">
    <property type="entry name" value="Actin-like ATPase domain"/>
    <property type="match status" value="1"/>
</dbReference>
<keyword evidence="1 2" id="KW-0808">Transferase</keyword>
<accession>A0A9X3YK98</accession>
<comment type="function">
    <text evidence="1">Catalyzes the specific phosphorylation of 1,6-anhydro-N-acetylmuramic acid (anhMurNAc) with the simultaneous cleavage of the 1,6-anhydro ring, generating MurNAc-6-P. Is required for the utilization of anhMurNAc either imported from the medium or derived from its own cell wall murein, and thus plays a role in cell wall recycling.</text>
</comment>
<protein>
    <recommendedName>
        <fullName evidence="1">Anhydro-N-acetylmuramic acid kinase</fullName>
        <ecNumber evidence="1">2.7.1.170</ecNumber>
    </recommendedName>
    <alternativeName>
        <fullName evidence="1">AnhMurNAc kinase</fullName>
    </alternativeName>
</protein>
<reference evidence="2" key="1">
    <citation type="submission" date="2023-02" db="EMBL/GenBank/DDBJ databases">
        <title>Tahibacter soli sp. nov. isolated from soil.</title>
        <authorList>
            <person name="Baek J.H."/>
            <person name="Lee J.K."/>
            <person name="Choi D.G."/>
            <person name="Jeon C.O."/>
        </authorList>
    </citation>
    <scope>NUCLEOTIDE SEQUENCE</scope>
    <source>
        <strain evidence="2">BL</strain>
    </source>
</reference>
<evidence type="ECO:0000313" key="3">
    <source>
        <dbReference type="Proteomes" id="UP001139971"/>
    </source>
</evidence>
<evidence type="ECO:0000256" key="1">
    <source>
        <dbReference type="HAMAP-Rule" id="MF_01270"/>
    </source>
</evidence>
<keyword evidence="1" id="KW-0067">ATP-binding</keyword>
<dbReference type="AlphaFoldDB" id="A0A9X3YK98"/>
<keyword evidence="1" id="KW-0119">Carbohydrate metabolism</keyword>
<keyword evidence="3" id="KW-1185">Reference proteome</keyword>
<dbReference type="CDD" id="cd24050">
    <property type="entry name" value="ASKHA_NBD_ANMK"/>
    <property type="match status" value="1"/>
</dbReference>
<dbReference type="GO" id="GO:0097175">
    <property type="term" value="P:1,6-anhydro-N-acetyl-beta-muramic acid catabolic process"/>
    <property type="evidence" value="ECO:0007669"/>
    <property type="project" value="UniProtKB-UniRule"/>
</dbReference>
<sequence length="375" mass="38967">MSDTRGDAALYLGLISGTSADAIDVALASFESAPRVVASLAAPYPADLRRRVLALARDRADVSLDEIGSLDTALGHAFADAALALLDQAGIAPTRIRALGSHGQTVRHRPFDAAPYTMQIGDPNVIAERTGITTVGDFRRRDIAAGGQAAPLLPGFHAVIFAQPARTRVVLNLGGIANITILPGAANGAVLGYDTGPANCLLDAWAQRHRGTARDEGGAWARTGTADAALLAHLLREPYFAQEGPKSSGREVFNVDWLDRHLAGTSLAPADVQATLLELTARSIAMAIRRDAADVAEVLACGGGVHNGALLEALASALAPVPVASTAQYGVDPDFVEATAFAWLAQRRLAHLPGNLPSVTGSRGDRVLGAIYFGS</sequence>
<dbReference type="Gene3D" id="3.30.420.40">
    <property type="match status" value="2"/>
</dbReference>
<comment type="similarity">
    <text evidence="1">Belongs to the anhydro-N-acetylmuramic acid kinase family.</text>
</comment>
<dbReference type="GO" id="GO:0005524">
    <property type="term" value="F:ATP binding"/>
    <property type="evidence" value="ECO:0007669"/>
    <property type="project" value="UniProtKB-UniRule"/>
</dbReference>
<keyword evidence="1" id="KW-0547">Nucleotide-binding</keyword>
<evidence type="ECO:0000313" key="2">
    <source>
        <dbReference type="EMBL" id="MDC8013159.1"/>
    </source>
</evidence>
<dbReference type="PANTHER" id="PTHR30605">
    <property type="entry name" value="ANHYDRO-N-ACETYLMURAMIC ACID KINASE"/>
    <property type="match status" value="1"/>
</dbReference>
<comment type="caution">
    <text evidence="2">The sequence shown here is derived from an EMBL/GenBank/DDBJ whole genome shotgun (WGS) entry which is preliminary data.</text>
</comment>
<organism evidence="2 3">
    <name type="scientific">Tahibacter soli</name>
    <dbReference type="NCBI Taxonomy" id="2983605"/>
    <lineage>
        <taxon>Bacteria</taxon>
        <taxon>Pseudomonadati</taxon>
        <taxon>Pseudomonadota</taxon>
        <taxon>Gammaproteobacteria</taxon>
        <taxon>Lysobacterales</taxon>
        <taxon>Rhodanobacteraceae</taxon>
        <taxon>Tahibacter</taxon>
    </lineage>
</organism>
<dbReference type="EMBL" id="JAOVZO020000017">
    <property type="protein sequence ID" value="MDC8013159.1"/>
    <property type="molecule type" value="Genomic_DNA"/>
</dbReference>
<comment type="pathway">
    <text evidence="1">Amino-sugar metabolism; 1,6-anhydro-N-acetylmuramate degradation.</text>
</comment>
<dbReference type="PANTHER" id="PTHR30605:SF0">
    <property type="entry name" value="ANHYDRO-N-ACETYLMURAMIC ACID KINASE"/>
    <property type="match status" value="1"/>
</dbReference>
<dbReference type="Proteomes" id="UP001139971">
    <property type="component" value="Unassembled WGS sequence"/>
</dbReference>
<dbReference type="InterPro" id="IPR005338">
    <property type="entry name" value="Anhydro_N_Ac-Mur_kinase"/>
</dbReference>
<comment type="pathway">
    <text evidence="1">Cell wall biogenesis; peptidoglycan recycling.</text>
</comment>